<feature type="chain" id="PRO_5040460411" evidence="2">
    <location>
        <begin position="21"/>
        <end position="347"/>
    </location>
</feature>
<dbReference type="EMBL" id="ML996116">
    <property type="protein sequence ID" value="KAF2737431.1"/>
    <property type="molecule type" value="Genomic_DNA"/>
</dbReference>
<gene>
    <name evidence="4" type="ORF">EJ04DRAFT_510306</name>
</gene>
<dbReference type="Proteomes" id="UP000799444">
    <property type="component" value="Unassembled WGS sequence"/>
</dbReference>
<dbReference type="SUPFAM" id="SSF50939">
    <property type="entry name" value="Sialidases"/>
    <property type="match status" value="1"/>
</dbReference>
<evidence type="ECO:0000313" key="5">
    <source>
        <dbReference type="Proteomes" id="UP000799444"/>
    </source>
</evidence>
<name>A0A9P4V5H1_9PLEO</name>
<feature type="region of interest" description="Disordered" evidence="1">
    <location>
        <begin position="173"/>
        <end position="197"/>
    </location>
</feature>
<dbReference type="Pfam" id="PF13088">
    <property type="entry name" value="BNR_2"/>
    <property type="match status" value="1"/>
</dbReference>
<dbReference type="PANTHER" id="PTHR38792">
    <property type="entry name" value="BNR/ASP-BOX REPEAT DOMAIN PROTEIN (AFU_ORTHOLOGUE AFUA_7G06430)-RELATED"/>
    <property type="match status" value="1"/>
</dbReference>
<keyword evidence="4" id="KW-0378">Hydrolase</keyword>
<feature type="domain" description="Sialidase" evidence="3">
    <location>
        <begin position="129"/>
        <end position="333"/>
    </location>
</feature>
<evidence type="ECO:0000259" key="3">
    <source>
        <dbReference type="Pfam" id="PF13088"/>
    </source>
</evidence>
<dbReference type="Gene3D" id="2.120.10.10">
    <property type="match status" value="1"/>
</dbReference>
<dbReference type="OrthoDB" id="2739686at2759"/>
<dbReference type="CDD" id="cd15482">
    <property type="entry name" value="Sialidase_non-viral"/>
    <property type="match status" value="1"/>
</dbReference>
<organism evidence="4 5">
    <name type="scientific">Polyplosphaeria fusca</name>
    <dbReference type="NCBI Taxonomy" id="682080"/>
    <lineage>
        <taxon>Eukaryota</taxon>
        <taxon>Fungi</taxon>
        <taxon>Dikarya</taxon>
        <taxon>Ascomycota</taxon>
        <taxon>Pezizomycotina</taxon>
        <taxon>Dothideomycetes</taxon>
        <taxon>Pleosporomycetidae</taxon>
        <taxon>Pleosporales</taxon>
        <taxon>Tetraplosphaeriaceae</taxon>
        <taxon>Polyplosphaeria</taxon>
    </lineage>
</organism>
<evidence type="ECO:0000313" key="4">
    <source>
        <dbReference type="EMBL" id="KAF2737431.1"/>
    </source>
</evidence>
<dbReference type="PANTHER" id="PTHR38792:SF3">
    <property type="entry name" value="BNR_ASP-BOX REPEAT DOMAIN PROTEIN (AFU_ORTHOLOGUE AFUA_7G06430)-RELATED"/>
    <property type="match status" value="1"/>
</dbReference>
<dbReference type="InterPro" id="IPR011040">
    <property type="entry name" value="Sialidase"/>
</dbReference>
<feature type="signal peptide" evidence="2">
    <location>
        <begin position="1"/>
        <end position="20"/>
    </location>
</feature>
<sequence length="347" mass="37209">MNVFLKALSILAALSALGIAQVPTKSGNAVAIGSPGSYPRATKLKDGSLLAIYERSDGGNTIMTTARSTNNGASWANIGTVDSGDSSKKDIANGFVHQLPSGNILAAFRNHDRIDRDTYSFYRITVCNSSDNGATWSYLSTPASDPGDRKEGNWEPFMKDSLDGTLELYYSRENPEGDQDSLLRRSTDGGKSWSTAQTISGQGLSTRDGMLGVARIAPNSPTEIAIFEAGLNGLFTVNTIRSSNDGTNWTRDPNPVYAVSGKSAGAPQIIRVGNRLVASFGTNEGGGAWPEDGAINLLVSRDNGQSWGDKTFIDQPAHWAGLLALDDTSFLVLYDKNRICYSQRMTF</sequence>
<dbReference type="InterPro" id="IPR036278">
    <property type="entry name" value="Sialidase_sf"/>
</dbReference>
<accession>A0A9P4V5H1</accession>
<evidence type="ECO:0000256" key="2">
    <source>
        <dbReference type="SAM" id="SignalP"/>
    </source>
</evidence>
<dbReference type="GO" id="GO:0016787">
    <property type="term" value="F:hydrolase activity"/>
    <property type="evidence" value="ECO:0007669"/>
    <property type="project" value="UniProtKB-KW"/>
</dbReference>
<keyword evidence="5" id="KW-1185">Reference proteome</keyword>
<reference evidence="4" key="1">
    <citation type="journal article" date="2020" name="Stud. Mycol.">
        <title>101 Dothideomycetes genomes: a test case for predicting lifestyles and emergence of pathogens.</title>
        <authorList>
            <person name="Haridas S."/>
            <person name="Albert R."/>
            <person name="Binder M."/>
            <person name="Bloem J."/>
            <person name="Labutti K."/>
            <person name="Salamov A."/>
            <person name="Andreopoulos B."/>
            <person name="Baker S."/>
            <person name="Barry K."/>
            <person name="Bills G."/>
            <person name="Bluhm B."/>
            <person name="Cannon C."/>
            <person name="Castanera R."/>
            <person name="Culley D."/>
            <person name="Daum C."/>
            <person name="Ezra D."/>
            <person name="Gonzalez J."/>
            <person name="Henrissat B."/>
            <person name="Kuo A."/>
            <person name="Liang C."/>
            <person name="Lipzen A."/>
            <person name="Lutzoni F."/>
            <person name="Magnuson J."/>
            <person name="Mondo S."/>
            <person name="Nolan M."/>
            <person name="Ohm R."/>
            <person name="Pangilinan J."/>
            <person name="Park H.-J."/>
            <person name="Ramirez L."/>
            <person name="Alfaro M."/>
            <person name="Sun H."/>
            <person name="Tritt A."/>
            <person name="Yoshinaga Y."/>
            <person name="Zwiers L.-H."/>
            <person name="Turgeon B."/>
            <person name="Goodwin S."/>
            <person name="Spatafora J."/>
            <person name="Crous P."/>
            <person name="Grigoriev I."/>
        </authorList>
    </citation>
    <scope>NUCLEOTIDE SEQUENCE</scope>
    <source>
        <strain evidence="4">CBS 125425</strain>
    </source>
</reference>
<proteinExistence type="predicted"/>
<comment type="caution">
    <text evidence="4">The sequence shown here is derived from an EMBL/GenBank/DDBJ whole genome shotgun (WGS) entry which is preliminary data.</text>
</comment>
<dbReference type="AlphaFoldDB" id="A0A9P4V5H1"/>
<keyword evidence="2" id="KW-0732">Signal</keyword>
<evidence type="ECO:0000256" key="1">
    <source>
        <dbReference type="SAM" id="MobiDB-lite"/>
    </source>
</evidence>
<protein>
    <submittedName>
        <fullName evidence="4">Glycoside hydrolase family 93 protein</fullName>
    </submittedName>
</protein>